<proteinExistence type="predicted"/>
<keyword evidence="3" id="KW-1185">Reference proteome</keyword>
<organism evidence="2 3">
    <name type="scientific">Marasmiellus scandens</name>
    <dbReference type="NCBI Taxonomy" id="2682957"/>
    <lineage>
        <taxon>Eukaryota</taxon>
        <taxon>Fungi</taxon>
        <taxon>Dikarya</taxon>
        <taxon>Basidiomycota</taxon>
        <taxon>Agaricomycotina</taxon>
        <taxon>Agaricomycetes</taxon>
        <taxon>Agaricomycetidae</taxon>
        <taxon>Agaricales</taxon>
        <taxon>Marasmiineae</taxon>
        <taxon>Omphalotaceae</taxon>
        <taxon>Marasmiellus</taxon>
    </lineage>
</organism>
<dbReference type="EMBL" id="JBANRG010000045">
    <property type="protein sequence ID" value="KAK7446034.1"/>
    <property type="molecule type" value="Genomic_DNA"/>
</dbReference>
<comment type="caution">
    <text evidence="2">The sequence shown here is derived from an EMBL/GenBank/DDBJ whole genome shotgun (WGS) entry which is preliminary data.</text>
</comment>
<protein>
    <submittedName>
        <fullName evidence="2">Uncharacterized protein</fullName>
    </submittedName>
</protein>
<reference evidence="2 3" key="1">
    <citation type="submission" date="2024-01" db="EMBL/GenBank/DDBJ databases">
        <title>A draft genome for the cacao thread blight pathogen Marasmiellus scandens.</title>
        <authorList>
            <person name="Baruah I.K."/>
            <person name="Leung J."/>
            <person name="Bukari Y."/>
            <person name="Amoako-Attah I."/>
            <person name="Meinhardt L.W."/>
            <person name="Bailey B.A."/>
            <person name="Cohen S.P."/>
        </authorList>
    </citation>
    <scope>NUCLEOTIDE SEQUENCE [LARGE SCALE GENOMIC DNA]</scope>
    <source>
        <strain evidence="2 3">GH-19</strain>
    </source>
</reference>
<name>A0ABR1J392_9AGAR</name>
<gene>
    <name evidence="2" type="ORF">VKT23_014657</name>
</gene>
<feature type="region of interest" description="Disordered" evidence="1">
    <location>
        <begin position="1"/>
        <end position="21"/>
    </location>
</feature>
<evidence type="ECO:0000313" key="2">
    <source>
        <dbReference type="EMBL" id="KAK7446034.1"/>
    </source>
</evidence>
<evidence type="ECO:0000256" key="1">
    <source>
        <dbReference type="SAM" id="MobiDB-lite"/>
    </source>
</evidence>
<evidence type="ECO:0000313" key="3">
    <source>
        <dbReference type="Proteomes" id="UP001498398"/>
    </source>
</evidence>
<feature type="region of interest" description="Disordered" evidence="1">
    <location>
        <begin position="123"/>
        <end position="144"/>
    </location>
</feature>
<accession>A0ABR1J392</accession>
<dbReference type="Proteomes" id="UP001498398">
    <property type="component" value="Unassembled WGS sequence"/>
</dbReference>
<sequence>MPGERSPRQSLVHHSPSLSGSMCSQTKWLTSTSSTAICSHSLASENVPNDSGTDSNFKLMMKQIRGEQLPQTLSGYKPGVGIERRLSMPSHILKTFSKSTDSTLQSSSLPFKGLCTPESCHMTKQSESSSGTGGTCISETSTPSSISRLHTSKALGQELSVPLIPTSKPSLVNPAESGMQGNVDLQRASVSTVTFAPDVDEVVTLTETVPNRVDQRRLEWDAVLPRYQRGFGWGSKTPLFSITIKKTESGIALPRPPAHEFENQEAMRTISDYPHLFNIVSPVKVDKLESMLVRHPNQPLVKSVCTGFREGVWPHADTHWNSGYPITWDNSWAPPRSETEWAFLHEQMPLLLLPSDGGVIGYSLSC</sequence>